<feature type="region of interest" description="Disordered" evidence="1">
    <location>
        <begin position="1"/>
        <end position="36"/>
    </location>
</feature>
<dbReference type="OrthoDB" id="415023at2759"/>
<dbReference type="Pfam" id="PF02338">
    <property type="entry name" value="OTU"/>
    <property type="match status" value="1"/>
</dbReference>
<reference evidence="4" key="1">
    <citation type="submission" date="2016-05" db="EMBL/GenBank/DDBJ databases">
        <title>Comparative genomics of biotechnologically important yeasts.</title>
        <authorList>
            <consortium name="DOE Joint Genome Institute"/>
            <person name="Riley R."/>
            <person name="Haridas S."/>
            <person name="Wolfe K.H."/>
            <person name="Lopes M.R."/>
            <person name="Hittinger C.T."/>
            <person name="Goker M."/>
            <person name="Salamov A."/>
            <person name="Wisecaver J."/>
            <person name="Long T.M."/>
            <person name="Aerts A.L."/>
            <person name="Barry K."/>
            <person name="Choi C."/>
            <person name="Clum A."/>
            <person name="Coughlan A.Y."/>
            <person name="Deshpande S."/>
            <person name="Douglass A.P."/>
            <person name="Hanson S.J."/>
            <person name="Klenk H.-P."/>
            <person name="Labutti K."/>
            <person name="Lapidus A."/>
            <person name="Lindquist E."/>
            <person name="Lipzen A."/>
            <person name="Meier-Kolthoff J.P."/>
            <person name="Ohm R.A."/>
            <person name="Otillar R.P."/>
            <person name="Pangilinan J."/>
            <person name="Peng Y."/>
            <person name="Rokas A."/>
            <person name="Rosa C.A."/>
            <person name="Scheuner C."/>
            <person name="Sibirny A.A."/>
            <person name="Slot J.C."/>
            <person name="Stielow J.B."/>
            <person name="Sun H."/>
            <person name="Kurtzman C.P."/>
            <person name="Blackwell M."/>
            <person name="Grigoriev I.V."/>
            <person name="Jeffries T.W."/>
        </authorList>
    </citation>
    <scope>NUCLEOTIDE SEQUENCE [LARGE SCALE GENOMIC DNA]</scope>
    <source>
        <strain evidence="4">NRRL Y-1933</strain>
    </source>
</reference>
<dbReference type="EMBL" id="KV454546">
    <property type="protein sequence ID" value="ODV64793.1"/>
    <property type="molecule type" value="Genomic_DNA"/>
</dbReference>
<dbReference type="GO" id="GO:0016579">
    <property type="term" value="P:protein deubiquitination"/>
    <property type="evidence" value="ECO:0007669"/>
    <property type="project" value="TreeGrafter"/>
</dbReference>
<accession>A0A1E4RC42</accession>
<evidence type="ECO:0000259" key="2">
    <source>
        <dbReference type="PROSITE" id="PS50802"/>
    </source>
</evidence>
<feature type="compositionally biased region" description="Basic residues" evidence="1">
    <location>
        <begin position="26"/>
        <end position="35"/>
    </location>
</feature>
<dbReference type="GO" id="GO:0004843">
    <property type="term" value="F:cysteine-type deubiquitinase activity"/>
    <property type="evidence" value="ECO:0007669"/>
    <property type="project" value="TreeGrafter"/>
</dbReference>
<dbReference type="InterPro" id="IPR038765">
    <property type="entry name" value="Papain-like_cys_pep_sf"/>
</dbReference>
<feature type="domain" description="OTU" evidence="2">
    <location>
        <begin position="150"/>
        <end position="285"/>
    </location>
</feature>
<feature type="compositionally biased region" description="Polar residues" evidence="1">
    <location>
        <begin position="16"/>
        <end position="25"/>
    </location>
</feature>
<dbReference type="SUPFAM" id="SSF54001">
    <property type="entry name" value="Cysteine proteinases"/>
    <property type="match status" value="1"/>
</dbReference>
<dbReference type="PANTHER" id="PTHR12419:SF10">
    <property type="entry name" value="DEUBIQUITINASE OTUD6B"/>
    <property type="match status" value="1"/>
</dbReference>
<dbReference type="CDD" id="cd22762">
    <property type="entry name" value="OTU_fungi_OTU2-like"/>
    <property type="match status" value="1"/>
</dbReference>
<dbReference type="Gene3D" id="3.90.70.80">
    <property type="match status" value="1"/>
</dbReference>
<proteinExistence type="predicted"/>
<dbReference type="PANTHER" id="PTHR12419">
    <property type="entry name" value="OTU DOMAIN CONTAINING PROTEIN"/>
    <property type="match status" value="1"/>
</dbReference>
<evidence type="ECO:0000313" key="3">
    <source>
        <dbReference type="EMBL" id="ODV64793.1"/>
    </source>
</evidence>
<dbReference type="RefSeq" id="XP_020073860.1">
    <property type="nucleotide sequence ID" value="XM_020223159.1"/>
</dbReference>
<dbReference type="STRING" id="984485.A0A1E4RC42"/>
<evidence type="ECO:0000256" key="1">
    <source>
        <dbReference type="SAM" id="MobiDB-lite"/>
    </source>
</evidence>
<dbReference type="InterPro" id="IPR050704">
    <property type="entry name" value="Peptidase_C85-like"/>
</dbReference>
<dbReference type="GeneID" id="30997708"/>
<protein>
    <submittedName>
        <fullName evidence="3">Cysteine proteinase</fullName>
    </submittedName>
</protein>
<organism evidence="3 4">
    <name type="scientific">Hyphopichia burtonii NRRL Y-1933</name>
    <dbReference type="NCBI Taxonomy" id="984485"/>
    <lineage>
        <taxon>Eukaryota</taxon>
        <taxon>Fungi</taxon>
        <taxon>Dikarya</taxon>
        <taxon>Ascomycota</taxon>
        <taxon>Saccharomycotina</taxon>
        <taxon>Pichiomycetes</taxon>
        <taxon>Debaryomycetaceae</taxon>
        <taxon>Hyphopichia</taxon>
    </lineage>
</organism>
<dbReference type="AlphaFoldDB" id="A0A1E4RC42"/>
<dbReference type="PROSITE" id="PS50802">
    <property type="entry name" value="OTU"/>
    <property type="match status" value="1"/>
</dbReference>
<name>A0A1E4RC42_9ASCO</name>
<dbReference type="InterPro" id="IPR003323">
    <property type="entry name" value="OTU_dom"/>
</dbReference>
<sequence>MSDTIEARHRKEQKDLQSTITSLKKQATKKTRKNVNNKCLDLQRDLDEKHKKELNELNGVSTQDDFSPEKLLAQLELEKTEQPEQPEQPEKTEQAKEAKPKRNRAKEKLAKRKAEIEAIQAQARLELENSIDYKKIEQDSMNQILSLQNLKVFDIRPDGHCLFASIKDQLHERHQLDVSIDQLRLDAAKYMEGHKDDFEPFLFDPDTMQQHNLTEYLQELTTTAMWGSDLEIKALAHVFDCPIKVFVAGASPIHFNSEASLPELKLGFYKYSYGLGEHYNSLRDI</sequence>
<keyword evidence="4" id="KW-1185">Reference proteome</keyword>
<feature type="region of interest" description="Disordered" evidence="1">
    <location>
        <begin position="79"/>
        <end position="111"/>
    </location>
</feature>
<dbReference type="Proteomes" id="UP000095085">
    <property type="component" value="Unassembled WGS sequence"/>
</dbReference>
<gene>
    <name evidence="3" type="ORF">HYPBUDRAFT_233091</name>
</gene>
<feature type="compositionally biased region" description="Basic and acidic residues" evidence="1">
    <location>
        <begin position="1"/>
        <end position="15"/>
    </location>
</feature>
<evidence type="ECO:0000313" key="4">
    <source>
        <dbReference type="Proteomes" id="UP000095085"/>
    </source>
</evidence>
<dbReference type="InterPro" id="IPR049771">
    <property type="entry name" value="OTU2-like_OTU"/>
</dbReference>